<dbReference type="SUPFAM" id="SSF53649">
    <property type="entry name" value="Alkaline phosphatase-like"/>
    <property type="match status" value="1"/>
</dbReference>
<dbReference type="Proteomes" id="UP001458415">
    <property type="component" value="Unassembled WGS sequence"/>
</dbReference>
<evidence type="ECO:0000259" key="3">
    <source>
        <dbReference type="Pfam" id="PF00884"/>
    </source>
</evidence>
<keyword evidence="2" id="KW-0378">Hydrolase</keyword>
<sequence>MTCPTAPNIVFAMSDQLRADFTAGMGFDLDTMPFLDSIATQGTRFRRAYTTAPACVPARTSLLTGRWPSTHRIRQNSNTGPQLVSRGDDLLDVLRGAGYQLFYAGKTHMYRNKAADYDAFSAYGHTMAPDTTDEQRAFTDYLISIDMGPTTEPTPFPVELQYPHRIVSDAIQQIDARDPDKPFFAFVSTPEPHNPYQVSEPYFSMFAEDEIPNRLCGPAAAEAKGGAYKWLRDLVEEKRPGYDKMWRRYLATYCGMLRLIDDQWRRLVDHLKEQGLWDNTLLIFLADHGDYTAEYGLQRKGAGIPEVLAHIPMIVHGCGVAAQDNKKDFVSIADILPTVCEAIGRPIPLGVQGRSLWQILTGAEYPAAEFADIVTERGYGGLPYPDDARPPLHFPYEGTRYDELNSVTQSGSSRMIRHDHYKLYEHVADAGELYDLDKDPMELDNRWDDPSLRKIKADLMQRLQRWSVRLTDDLPKGQYNAKLAPHNWYRTSEEDGA</sequence>
<dbReference type="RefSeq" id="WP_086722816.1">
    <property type="nucleotide sequence ID" value="NZ_MUBM01000016.1"/>
</dbReference>
<evidence type="ECO:0000256" key="1">
    <source>
        <dbReference type="ARBA" id="ARBA00022723"/>
    </source>
</evidence>
<comment type="caution">
    <text evidence="5">The sequence shown here is derived from an EMBL/GenBank/DDBJ whole genome shotgun (WGS) entry which is preliminary data.</text>
</comment>
<proteinExistence type="predicted"/>
<dbReference type="InterPro" id="IPR017850">
    <property type="entry name" value="Alkaline_phosphatase_core_sf"/>
</dbReference>
<protein>
    <submittedName>
        <fullName evidence="5">Sulfatase-like hydrolase/transferase</fullName>
    </submittedName>
</protein>
<name>A0ABV1WEL4_9ACTN</name>
<evidence type="ECO:0000256" key="2">
    <source>
        <dbReference type="ARBA" id="ARBA00022801"/>
    </source>
</evidence>
<dbReference type="InterPro" id="IPR000917">
    <property type="entry name" value="Sulfatase_N"/>
</dbReference>
<feature type="domain" description="Sulfatase N-terminal" evidence="3">
    <location>
        <begin position="7"/>
        <end position="344"/>
    </location>
</feature>
<keyword evidence="1" id="KW-0479">Metal-binding</keyword>
<dbReference type="Pfam" id="PF16347">
    <property type="entry name" value="SGSH_C"/>
    <property type="match status" value="1"/>
</dbReference>
<dbReference type="EMBL" id="JBEPCU010001084">
    <property type="protein sequence ID" value="MER6982592.1"/>
    <property type="molecule type" value="Genomic_DNA"/>
</dbReference>
<feature type="domain" description="N-sulphoglucosamine sulphohydrolase C-terminal" evidence="4">
    <location>
        <begin position="401"/>
        <end position="466"/>
    </location>
</feature>
<dbReference type="InterPro" id="IPR032506">
    <property type="entry name" value="SGSH_C"/>
</dbReference>
<keyword evidence="6" id="KW-1185">Reference proteome</keyword>
<dbReference type="Gene3D" id="3.40.720.10">
    <property type="entry name" value="Alkaline Phosphatase, subunit A"/>
    <property type="match status" value="1"/>
</dbReference>
<evidence type="ECO:0000313" key="6">
    <source>
        <dbReference type="Proteomes" id="UP001458415"/>
    </source>
</evidence>
<organism evidence="5 6">
    <name type="scientific">Streptomyces carpinensis</name>
    <dbReference type="NCBI Taxonomy" id="66369"/>
    <lineage>
        <taxon>Bacteria</taxon>
        <taxon>Bacillati</taxon>
        <taxon>Actinomycetota</taxon>
        <taxon>Actinomycetes</taxon>
        <taxon>Kitasatosporales</taxon>
        <taxon>Streptomycetaceae</taxon>
        <taxon>Streptomyces</taxon>
    </lineage>
</organism>
<dbReference type="Pfam" id="PF00884">
    <property type="entry name" value="Sulfatase"/>
    <property type="match status" value="1"/>
</dbReference>
<dbReference type="PANTHER" id="PTHR45953:SF1">
    <property type="entry name" value="IDURONATE 2-SULFATASE"/>
    <property type="match status" value="1"/>
</dbReference>
<gene>
    <name evidence="5" type="ORF">ABT317_37935</name>
</gene>
<evidence type="ECO:0000313" key="5">
    <source>
        <dbReference type="EMBL" id="MER6982592.1"/>
    </source>
</evidence>
<accession>A0ABV1WEL4</accession>
<reference evidence="5 6" key="1">
    <citation type="submission" date="2024-06" db="EMBL/GenBank/DDBJ databases">
        <title>The Natural Products Discovery Center: Release of the First 8490 Sequenced Strains for Exploring Actinobacteria Biosynthetic Diversity.</title>
        <authorList>
            <person name="Kalkreuter E."/>
            <person name="Kautsar S.A."/>
            <person name="Yang D."/>
            <person name="Bader C.D."/>
            <person name="Teijaro C.N."/>
            <person name="Fluegel L."/>
            <person name="Davis C.M."/>
            <person name="Simpson J.R."/>
            <person name="Lauterbach L."/>
            <person name="Steele A.D."/>
            <person name="Gui C."/>
            <person name="Meng S."/>
            <person name="Li G."/>
            <person name="Viehrig K."/>
            <person name="Ye F."/>
            <person name="Su P."/>
            <person name="Kiefer A.F."/>
            <person name="Nichols A."/>
            <person name="Cepeda A.J."/>
            <person name="Yan W."/>
            <person name="Fan B."/>
            <person name="Jiang Y."/>
            <person name="Adhikari A."/>
            <person name="Zheng C.-J."/>
            <person name="Schuster L."/>
            <person name="Cowan T.M."/>
            <person name="Smanski M.J."/>
            <person name="Chevrette M.G."/>
            <person name="De Carvalho L.P.S."/>
            <person name="Shen B."/>
        </authorList>
    </citation>
    <scope>NUCLEOTIDE SEQUENCE [LARGE SCALE GENOMIC DNA]</scope>
    <source>
        <strain evidence="5 6">NPDC000634</strain>
    </source>
</reference>
<dbReference type="PANTHER" id="PTHR45953">
    <property type="entry name" value="IDURONATE 2-SULFATASE"/>
    <property type="match status" value="1"/>
</dbReference>
<evidence type="ECO:0000259" key="4">
    <source>
        <dbReference type="Pfam" id="PF16347"/>
    </source>
</evidence>